<sequence length="426" mass="46420">MNSMFRQILRSLWEGLWFVPGLITMASLVVALVMTGLAGMEWYSPDTELVFDPAAAGGVMTALAAGSITVAAVVFSITMVVLSSASAQFGPRLLPNFMRKTGSKLAIGGFVGSFAYQIVVAAALATGRHVPDAAVWFGVIGGLAAFVILLAFIHMVSRFIQVPYIIQEVTSDLHEAFDSFCMSCPNSRVGETVASPVDLRKVGEIRSKAEGYVQLIDTDCLLEFAKSKDLLIRCEHRAGDFVYEGDVLVSLHATSDLSDELPTGAFALGSERTAQQDVEFAIRQLVEIAAKALSPGINDPYTAINVIERLGGAVSRIVSSHLHAGLWYDEHGRLRLVIPTPDSMGLLDAAYHPLRQHARGNESVMIALVESYLRLAGCDPHPDFAVALRHHAKLIAEDLEMVEMNPKDRSDFQERHQKILDLLERD</sequence>
<proteinExistence type="predicted"/>
<dbReference type="Proteomes" id="UP000658278">
    <property type="component" value="Unassembled WGS sequence"/>
</dbReference>
<protein>
    <submittedName>
        <fullName evidence="2">DUF2254 domain-containing protein</fullName>
    </submittedName>
</protein>
<keyword evidence="3" id="KW-1185">Reference proteome</keyword>
<feature type="transmembrane region" description="Helical" evidence="1">
    <location>
        <begin position="133"/>
        <end position="153"/>
    </location>
</feature>
<keyword evidence="1" id="KW-0472">Membrane</keyword>
<evidence type="ECO:0000313" key="3">
    <source>
        <dbReference type="Proteomes" id="UP000658278"/>
    </source>
</evidence>
<evidence type="ECO:0000256" key="1">
    <source>
        <dbReference type="SAM" id="Phobius"/>
    </source>
</evidence>
<gene>
    <name evidence="2" type="ORF">JIN81_17045</name>
</gene>
<dbReference type="InterPro" id="IPR018723">
    <property type="entry name" value="DUF2254_membrane"/>
</dbReference>
<name>A0A934RGI0_9BACT</name>
<comment type="caution">
    <text evidence="2">The sequence shown here is derived from an EMBL/GenBank/DDBJ whole genome shotgun (WGS) entry which is preliminary data.</text>
</comment>
<dbReference type="RefSeq" id="WP_234045181.1">
    <property type="nucleotide sequence ID" value="NZ_JAENII010000016.1"/>
</dbReference>
<dbReference type="AlphaFoldDB" id="A0A934RGI0"/>
<accession>A0A934RGI0</accession>
<dbReference type="Pfam" id="PF10011">
    <property type="entry name" value="DUF2254"/>
    <property type="match status" value="1"/>
</dbReference>
<keyword evidence="1" id="KW-0812">Transmembrane</keyword>
<evidence type="ECO:0000313" key="2">
    <source>
        <dbReference type="EMBL" id="MBK1828744.1"/>
    </source>
</evidence>
<organism evidence="2 3">
    <name type="scientific">Haloferula rosea</name>
    <dbReference type="NCBI Taxonomy" id="490093"/>
    <lineage>
        <taxon>Bacteria</taxon>
        <taxon>Pseudomonadati</taxon>
        <taxon>Verrucomicrobiota</taxon>
        <taxon>Verrucomicrobiia</taxon>
        <taxon>Verrucomicrobiales</taxon>
        <taxon>Verrucomicrobiaceae</taxon>
        <taxon>Haloferula</taxon>
    </lineage>
</organism>
<dbReference type="EMBL" id="JAENII010000016">
    <property type="protein sequence ID" value="MBK1828744.1"/>
    <property type="molecule type" value="Genomic_DNA"/>
</dbReference>
<keyword evidence="1" id="KW-1133">Transmembrane helix</keyword>
<feature type="transmembrane region" description="Helical" evidence="1">
    <location>
        <begin position="12"/>
        <end position="34"/>
    </location>
</feature>
<feature type="transmembrane region" description="Helical" evidence="1">
    <location>
        <begin position="105"/>
        <end position="127"/>
    </location>
</feature>
<feature type="transmembrane region" description="Helical" evidence="1">
    <location>
        <begin position="54"/>
        <end position="84"/>
    </location>
</feature>
<reference evidence="2" key="1">
    <citation type="submission" date="2021-01" db="EMBL/GenBank/DDBJ databases">
        <title>Modified the classification status of verrucomicrobia.</title>
        <authorList>
            <person name="Feng X."/>
        </authorList>
    </citation>
    <scope>NUCLEOTIDE SEQUENCE</scope>
    <source>
        <strain evidence="2">KCTC 22201</strain>
    </source>
</reference>